<comment type="caution">
    <text evidence="2">The sequence shown here is derived from an EMBL/GenBank/DDBJ whole genome shotgun (WGS) entry which is preliminary data.</text>
</comment>
<feature type="transmembrane region" description="Helical" evidence="1">
    <location>
        <begin position="81"/>
        <end position="103"/>
    </location>
</feature>
<reference evidence="2 3" key="1">
    <citation type="submission" date="2018-11" db="EMBL/GenBank/DDBJ databases">
        <title>Lysobacter cryohumiis sp. nov., isolated from soil in the Tianshan Mountains, Xinjiang, China.</title>
        <authorList>
            <person name="Luo Y."/>
            <person name="Sheng H."/>
        </authorList>
    </citation>
    <scope>NUCLEOTIDE SEQUENCE [LARGE SCALE GENOMIC DNA]</scope>
    <source>
        <strain evidence="2 3">ZS60</strain>
    </source>
</reference>
<feature type="transmembrane region" description="Helical" evidence="1">
    <location>
        <begin position="54"/>
        <end position="75"/>
    </location>
</feature>
<accession>A0A3M8SM57</accession>
<keyword evidence="1" id="KW-0472">Membrane</keyword>
<dbReference type="EMBL" id="RIBS01000013">
    <property type="protein sequence ID" value="RNF81735.1"/>
    <property type="molecule type" value="Genomic_DNA"/>
</dbReference>
<keyword evidence="3" id="KW-1185">Reference proteome</keyword>
<feature type="transmembrane region" description="Helical" evidence="1">
    <location>
        <begin position="6"/>
        <end position="26"/>
    </location>
</feature>
<name>A0A3M8SM57_9GAMM</name>
<evidence type="ECO:0000256" key="1">
    <source>
        <dbReference type="SAM" id="Phobius"/>
    </source>
</evidence>
<evidence type="ECO:0000313" key="3">
    <source>
        <dbReference type="Proteomes" id="UP000267049"/>
    </source>
</evidence>
<dbReference type="RefSeq" id="WP_123089262.1">
    <property type="nucleotide sequence ID" value="NZ_RIBS01000013.1"/>
</dbReference>
<dbReference type="AlphaFoldDB" id="A0A3M8SM57"/>
<gene>
    <name evidence="2" type="ORF">EER27_16610</name>
</gene>
<sequence>MDWASFVVPSVVAITGMPAFLLAGMLRRGNLGALPRLVARGYVRPEALARRLSYLLMLVGFSLVAGGAGLLWAGSDEARTMAVAVPLVVLVNALAIAMIVTVMRAGRHHGTGRQ</sequence>
<proteinExistence type="predicted"/>
<evidence type="ECO:0000313" key="2">
    <source>
        <dbReference type="EMBL" id="RNF81735.1"/>
    </source>
</evidence>
<keyword evidence="1" id="KW-1133">Transmembrane helix</keyword>
<dbReference type="Proteomes" id="UP000267049">
    <property type="component" value="Unassembled WGS sequence"/>
</dbReference>
<organism evidence="2 3">
    <name type="scientific">Montanilutibacter psychrotolerans</name>
    <dbReference type="NCBI Taxonomy" id="1327343"/>
    <lineage>
        <taxon>Bacteria</taxon>
        <taxon>Pseudomonadati</taxon>
        <taxon>Pseudomonadota</taxon>
        <taxon>Gammaproteobacteria</taxon>
        <taxon>Lysobacterales</taxon>
        <taxon>Lysobacteraceae</taxon>
        <taxon>Montanilutibacter</taxon>
    </lineage>
</organism>
<keyword evidence="1" id="KW-0812">Transmembrane</keyword>
<protein>
    <submittedName>
        <fullName evidence="2">Uncharacterized protein</fullName>
    </submittedName>
</protein>